<evidence type="ECO:0008006" key="4">
    <source>
        <dbReference type="Google" id="ProtNLM"/>
    </source>
</evidence>
<dbReference type="InterPro" id="IPR001753">
    <property type="entry name" value="Enoyl-CoA_hydra/iso"/>
</dbReference>
<gene>
    <name evidence="2" type="ORF">JTE90_009065</name>
</gene>
<dbReference type="PANTHER" id="PTHR43684">
    <property type="match status" value="1"/>
</dbReference>
<feature type="compositionally biased region" description="Basic and acidic residues" evidence="1">
    <location>
        <begin position="14"/>
        <end position="33"/>
    </location>
</feature>
<proteinExistence type="predicted"/>
<organism evidence="2 3">
    <name type="scientific">Oedothorax gibbosus</name>
    <dbReference type="NCBI Taxonomy" id="931172"/>
    <lineage>
        <taxon>Eukaryota</taxon>
        <taxon>Metazoa</taxon>
        <taxon>Ecdysozoa</taxon>
        <taxon>Arthropoda</taxon>
        <taxon>Chelicerata</taxon>
        <taxon>Arachnida</taxon>
        <taxon>Araneae</taxon>
        <taxon>Araneomorphae</taxon>
        <taxon>Entelegynae</taxon>
        <taxon>Araneoidea</taxon>
        <taxon>Linyphiidae</taxon>
        <taxon>Erigoninae</taxon>
        <taxon>Oedothorax</taxon>
    </lineage>
</organism>
<protein>
    <recommendedName>
        <fullName evidence="4">Chromodomain Y-like protein 2</fullName>
    </recommendedName>
</protein>
<dbReference type="AlphaFoldDB" id="A0AAV6UZZ4"/>
<evidence type="ECO:0000313" key="3">
    <source>
        <dbReference type="Proteomes" id="UP000827092"/>
    </source>
</evidence>
<dbReference type="Gene3D" id="1.10.12.10">
    <property type="entry name" value="Lyase 2-enoyl-coa Hydratase, Chain A, domain 2"/>
    <property type="match status" value="1"/>
</dbReference>
<feature type="region of interest" description="Disordered" evidence="1">
    <location>
        <begin position="1"/>
        <end position="39"/>
    </location>
</feature>
<evidence type="ECO:0000313" key="2">
    <source>
        <dbReference type="EMBL" id="KAG8189921.1"/>
    </source>
</evidence>
<dbReference type="CDD" id="cd06558">
    <property type="entry name" value="crotonase-like"/>
    <property type="match status" value="1"/>
</dbReference>
<dbReference type="SUPFAM" id="SSF52096">
    <property type="entry name" value="ClpP/crotonase"/>
    <property type="match status" value="1"/>
</dbReference>
<sequence length="1040" mass="115629">MIKGPGITKSNKRKWNESLEMEPKEAVLEESRARPSTSDDIEEAVHFVINSDFNISPRKSIELPRKAFPKKSSLLIHNFMSSDMLEPFRDSLSSKDRLQSPLTLKCTPAVASEGRQAKKQKKDSDSTNYNGTLLPSKLKMKKLTQTPSAKVLRAPRSRSLGNSLRCNEEASSDSDIEIVGVYNKSSSAGMSSSKVNIRRMTNGQAQVSGKKNGQRIVSSTNGQVQLTDKKNSRGYESLANGRSQLSIKKFGRQSLPSSNGSAKLSMKKNEKKVESLTNGQVPVLYKKGNSFESSVNSQEAGIVPVMPSNAIVHHNTTGFSNSMRWLSANGEISVTSLGHSSSMVNGGLLSKSIDMAKKPMFLPELKSQINKKPKGKRELKRLYDNLNEISWAHESSFKNLLRSSPDGTKGQGRIGKTGKNLRNLKPAVKLEKLNSKRAAKVKASQLMARKKSKMARKINQKTQAKLVGENKSTVMENIRKKRLAKQIVNRVDKKSSGTKAVESDTNEDTDILYSLPEQPVIKVETTDTKPKMNLGKTKTDSLKMKNSAVKIKQEVPKVKSSMLKLKTEVQKTKSNIYKLKPDALKQKISGLKFKPDGPKIKSNLLKFKPDDTVGKSIITQIKPEYSPPSTSGLQKDSFSANASLNFKNSDVKSFMKKFDNFEFSQDVQLLQDLYDQNKHLYSNVQKGSKLRVRLQPLEHTNLWSSAFYDDFRRAFLEEAVCRALENRDRDSIAVMYQELLESLSNSQSSKVGGSSNSSRVPKKKRLGEEEALRSSLRQSEGAFRYKEIVVKKHQNYMQVVLVPNEVKQNSLTIEAIKELKDAFLLAKKDPNCNAVLLNSSGKYFCTGLDLSPLVGPNKRQVADELSNAVQDLVLTLGMFTKPVIAAVNGSAIGFGVSLLTYCDVILASDKATFCLPAAKIGYIPEGGVTLTLPQVVGASVASEMFLQGRRLTAEQACRYGLVSEVLWPTQLMNEVIPRLKAIISKPLPAMEATKAMVRYHLWDKLKSHVDRERRLLCEHWLTPQCQQNIKALLQTGWITD</sequence>
<dbReference type="Pfam" id="PF00378">
    <property type="entry name" value="ECH_1"/>
    <property type="match status" value="1"/>
</dbReference>
<dbReference type="EMBL" id="JAFNEN010000199">
    <property type="protein sequence ID" value="KAG8189921.1"/>
    <property type="molecule type" value="Genomic_DNA"/>
</dbReference>
<feature type="compositionally biased region" description="Polar residues" evidence="1">
    <location>
        <begin position="202"/>
        <end position="226"/>
    </location>
</feature>
<dbReference type="InterPro" id="IPR051053">
    <property type="entry name" value="ECH/Chromodomain_protein"/>
</dbReference>
<feature type="region of interest" description="Disordered" evidence="1">
    <location>
        <begin position="746"/>
        <end position="772"/>
    </location>
</feature>
<dbReference type="Proteomes" id="UP000827092">
    <property type="component" value="Unassembled WGS sequence"/>
</dbReference>
<dbReference type="InterPro" id="IPR029045">
    <property type="entry name" value="ClpP/crotonase-like_dom_sf"/>
</dbReference>
<keyword evidence="3" id="KW-1185">Reference proteome</keyword>
<accession>A0AAV6UZZ4</accession>
<feature type="compositionally biased region" description="Low complexity" evidence="1">
    <location>
        <begin position="746"/>
        <end position="758"/>
    </location>
</feature>
<comment type="caution">
    <text evidence="2">The sequence shown here is derived from an EMBL/GenBank/DDBJ whole genome shotgun (WGS) entry which is preliminary data.</text>
</comment>
<evidence type="ECO:0000256" key="1">
    <source>
        <dbReference type="SAM" id="MobiDB-lite"/>
    </source>
</evidence>
<feature type="region of interest" description="Disordered" evidence="1">
    <location>
        <begin position="202"/>
        <end position="235"/>
    </location>
</feature>
<dbReference type="Gene3D" id="3.90.226.10">
    <property type="entry name" value="2-enoyl-CoA Hydratase, Chain A, domain 1"/>
    <property type="match status" value="1"/>
</dbReference>
<reference evidence="2 3" key="1">
    <citation type="journal article" date="2022" name="Nat. Ecol. Evol.">
        <title>A masculinizing supergene underlies an exaggerated male reproductive morph in a spider.</title>
        <authorList>
            <person name="Hendrickx F."/>
            <person name="De Corte Z."/>
            <person name="Sonet G."/>
            <person name="Van Belleghem S.M."/>
            <person name="Kostlbacher S."/>
            <person name="Vangestel C."/>
        </authorList>
    </citation>
    <scope>NUCLEOTIDE SEQUENCE [LARGE SCALE GENOMIC DNA]</scope>
    <source>
        <strain evidence="2">W744_W776</strain>
    </source>
</reference>
<feature type="region of interest" description="Disordered" evidence="1">
    <location>
        <begin position="109"/>
        <end position="135"/>
    </location>
</feature>
<name>A0AAV6UZZ4_9ARAC</name>
<dbReference type="InterPro" id="IPR014748">
    <property type="entry name" value="Enoyl-CoA_hydra_C"/>
</dbReference>
<dbReference type="PANTHER" id="PTHR43684:SF11">
    <property type="entry name" value="CHROMO DOMAIN-CONTAINING PROTEIN"/>
    <property type="match status" value="1"/>
</dbReference>
<feature type="region of interest" description="Disordered" evidence="1">
    <location>
        <begin position="251"/>
        <end position="273"/>
    </location>
</feature>